<evidence type="ECO:0000256" key="1">
    <source>
        <dbReference type="ARBA" id="ARBA00022801"/>
    </source>
</evidence>
<dbReference type="PANTHER" id="PTHR43540:SF6">
    <property type="entry name" value="ISOCHORISMATASE-LIKE DOMAIN-CONTAINING PROTEIN"/>
    <property type="match status" value="1"/>
</dbReference>
<dbReference type="Gene3D" id="3.40.50.850">
    <property type="entry name" value="Isochorismatase-like"/>
    <property type="match status" value="1"/>
</dbReference>
<dbReference type="InterPro" id="IPR036380">
    <property type="entry name" value="Isochorismatase-like_sf"/>
</dbReference>
<organism evidence="3 4">
    <name type="scientific">Gordonia rubripertincta</name>
    <name type="common">Rhodococcus corallinus</name>
    <dbReference type="NCBI Taxonomy" id="36822"/>
    <lineage>
        <taxon>Bacteria</taxon>
        <taxon>Bacillati</taxon>
        <taxon>Actinomycetota</taxon>
        <taxon>Actinomycetes</taxon>
        <taxon>Mycobacteriales</taxon>
        <taxon>Gordoniaceae</taxon>
        <taxon>Gordonia</taxon>
    </lineage>
</organism>
<keyword evidence="4" id="KW-1185">Reference proteome</keyword>
<comment type="caution">
    <text evidence="3">The sequence shown here is derived from an EMBL/GenBank/DDBJ whole genome shotgun (WGS) entry which is preliminary data.</text>
</comment>
<evidence type="ECO:0000259" key="2">
    <source>
        <dbReference type="Pfam" id="PF00857"/>
    </source>
</evidence>
<dbReference type="InterPro" id="IPR050272">
    <property type="entry name" value="Isochorismatase-like_hydrls"/>
</dbReference>
<dbReference type="InterPro" id="IPR000868">
    <property type="entry name" value="Isochorismatase-like_dom"/>
</dbReference>
<protein>
    <submittedName>
        <fullName evidence="3">Isochorismatase family protein</fullName>
    </submittedName>
</protein>
<evidence type="ECO:0000313" key="3">
    <source>
        <dbReference type="EMBL" id="MCZ4553027.1"/>
    </source>
</evidence>
<keyword evidence="1" id="KW-0378">Hydrolase</keyword>
<sequence length="211" mass="22445">MTAPRRALIVVDIQREYFEGPLEIQYPPREESLANTVKAIAVARDNDVPVVVVQHQMPEGAPVFVEGGVGWSLHPDIEAVLDPAFKRVHKVYGSVFAGTDVAEWLRANDLDTITIAGFMTNNCDLATAVEAEGLGFAAEILSDASGAIHLANEAGEVSAESLHSTLMVLLQSNFAAVTTTAQWSDAVRAGTDLPKSNLVVSALQGRSVAAH</sequence>
<feature type="domain" description="Isochorismatase-like" evidence="2">
    <location>
        <begin position="7"/>
        <end position="182"/>
    </location>
</feature>
<dbReference type="Proteomes" id="UP001067235">
    <property type="component" value="Unassembled WGS sequence"/>
</dbReference>
<reference evidence="3" key="1">
    <citation type="submission" date="2022-12" db="EMBL/GenBank/DDBJ databases">
        <authorList>
            <person name="Krivoruchko A.V."/>
            <person name="Elkin A."/>
        </authorList>
    </citation>
    <scope>NUCLEOTIDE SEQUENCE</scope>
    <source>
        <strain evidence="3">IEGM 1388</strain>
    </source>
</reference>
<dbReference type="EMBL" id="JAPWIE010000008">
    <property type="protein sequence ID" value="MCZ4553027.1"/>
    <property type="molecule type" value="Genomic_DNA"/>
</dbReference>
<accession>A0ABT4N528</accession>
<gene>
    <name evidence="3" type="ORF">O4213_23770</name>
</gene>
<proteinExistence type="predicted"/>
<dbReference type="PANTHER" id="PTHR43540">
    <property type="entry name" value="PEROXYUREIDOACRYLATE/UREIDOACRYLATE AMIDOHYDROLASE-RELATED"/>
    <property type="match status" value="1"/>
</dbReference>
<evidence type="ECO:0000313" key="4">
    <source>
        <dbReference type="Proteomes" id="UP001067235"/>
    </source>
</evidence>
<dbReference type="RefSeq" id="WP_301573655.1">
    <property type="nucleotide sequence ID" value="NZ_JAPWIE010000008.1"/>
</dbReference>
<dbReference type="Pfam" id="PF00857">
    <property type="entry name" value="Isochorismatase"/>
    <property type="match status" value="1"/>
</dbReference>
<dbReference type="SUPFAM" id="SSF52499">
    <property type="entry name" value="Isochorismatase-like hydrolases"/>
    <property type="match status" value="1"/>
</dbReference>
<name>A0ABT4N528_GORRU</name>